<dbReference type="AlphaFoldDB" id="K3XUB3"/>
<evidence type="ECO:0000313" key="2">
    <source>
        <dbReference type="EnsemblPlants" id="KQL04328"/>
    </source>
</evidence>
<feature type="chain" id="PRO_5010126105" evidence="1">
    <location>
        <begin position="30"/>
        <end position="41"/>
    </location>
</feature>
<dbReference type="HOGENOM" id="CLU_3280470_0_0_1"/>
<dbReference type="Gramene" id="KQL04328">
    <property type="protein sequence ID" value="KQL04328"/>
    <property type="gene ID" value="SETIT_005520mg"/>
</dbReference>
<organism evidence="2 3">
    <name type="scientific">Setaria italica</name>
    <name type="common">Foxtail millet</name>
    <name type="synonym">Panicum italicum</name>
    <dbReference type="NCBI Taxonomy" id="4555"/>
    <lineage>
        <taxon>Eukaryota</taxon>
        <taxon>Viridiplantae</taxon>
        <taxon>Streptophyta</taxon>
        <taxon>Embryophyta</taxon>
        <taxon>Tracheophyta</taxon>
        <taxon>Spermatophyta</taxon>
        <taxon>Magnoliopsida</taxon>
        <taxon>Liliopsida</taxon>
        <taxon>Poales</taxon>
        <taxon>Poaceae</taxon>
        <taxon>PACMAD clade</taxon>
        <taxon>Panicoideae</taxon>
        <taxon>Panicodae</taxon>
        <taxon>Paniceae</taxon>
        <taxon>Cenchrinae</taxon>
        <taxon>Setaria</taxon>
    </lineage>
</organism>
<name>K3XUB3_SETIT</name>
<keyword evidence="3" id="KW-1185">Reference proteome</keyword>
<proteinExistence type="predicted"/>
<dbReference type="EMBL" id="AGNK02002851">
    <property type="status" value="NOT_ANNOTATED_CDS"/>
    <property type="molecule type" value="Genomic_DNA"/>
</dbReference>
<reference evidence="2" key="2">
    <citation type="submission" date="2018-08" db="UniProtKB">
        <authorList>
            <consortium name="EnsemblPlants"/>
        </authorList>
    </citation>
    <scope>IDENTIFICATION</scope>
    <source>
        <strain evidence="2">Yugu1</strain>
    </source>
</reference>
<dbReference type="Proteomes" id="UP000004995">
    <property type="component" value="Unassembled WGS sequence"/>
</dbReference>
<evidence type="ECO:0000256" key="1">
    <source>
        <dbReference type="SAM" id="SignalP"/>
    </source>
</evidence>
<keyword evidence="1" id="KW-0732">Signal</keyword>
<reference evidence="3" key="1">
    <citation type="journal article" date="2012" name="Nat. Biotechnol.">
        <title>Reference genome sequence of the model plant Setaria.</title>
        <authorList>
            <person name="Bennetzen J.L."/>
            <person name="Schmutz J."/>
            <person name="Wang H."/>
            <person name="Percifield R."/>
            <person name="Hawkins J."/>
            <person name="Pontaroli A.C."/>
            <person name="Estep M."/>
            <person name="Feng L."/>
            <person name="Vaughn J.N."/>
            <person name="Grimwood J."/>
            <person name="Jenkins J."/>
            <person name="Barry K."/>
            <person name="Lindquist E."/>
            <person name="Hellsten U."/>
            <person name="Deshpande S."/>
            <person name="Wang X."/>
            <person name="Wu X."/>
            <person name="Mitros T."/>
            <person name="Triplett J."/>
            <person name="Yang X."/>
            <person name="Ye C.Y."/>
            <person name="Mauro-Herrera M."/>
            <person name="Wang L."/>
            <person name="Li P."/>
            <person name="Sharma M."/>
            <person name="Sharma R."/>
            <person name="Ronald P.C."/>
            <person name="Panaud O."/>
            <person name="Kellogg E.A."/>
            <person name="Brutnell T.P."/>
            <person name="Doust A.N."/>
            <person name="Tuskan G.A."/>
            <person name="Rokhsar D."/>
            <person name="Devos K.M."/>
        </authorList>
    </citation>
    <scope>NUCLEOTIDE SEQUENCE [LARGE SCALE GENOMIC DNA]</scope>
    <source>
        <strain evidence="3">cv. Yugu1</strain>
    </source>
</reference>
<sequence length="41" mass="4778">MTPKAKPCFLSHIVRMLWRCCLFLNLSQAHSTLAQAKRTFK</sequence>
<dbReference type="EnsemblPlants" id="KQL04328">
    <property type="protein sequence ID" value="KQL04328"/>
    <property type="gene ID" value="SETIT_005520mg"/>
</dbReference>
<protein>
    <submittedName>
        <fullName evidence="2">Uncharacterized protein</fullName>
    </submittedName>
</protein>
<dbReference type="InParanoid" id="K3XUB3"/>
<evidence type="ECO:0000313" key="3">
    <source>
        <dbReference type="Proteomes" id="UP000004995"/>
    </source>
</evidence>
<feature type="signal peptide" evidence="1">
    <location>
        <begin position="1"/>
        <end position="29"/>
    </location>
</feature>
<accession>K3XUB3</accession>